<dbReference type="PROSITE" id="PS50188">
    <property type="entry name" value="B302_SPRY"/>
    <property type="match status" value="1"/>
</dbReference>
<comment type="catalytic activity">
    <reaction evidence="1">
        <text>S-ubiquitinyl-[E2 ubiquitin-conjugating enzyme]-L-cysteine + [acceptor protein]-L-lysine = [E2 ubiquitin-conjugating enzyme]-L-cysteine + N(6)-ubiquitinyl-[acceptor protein]-L-lysine.</text>
        <dbReference type="EC" id="2.3.2.27"/>
    </reaction>
</comment>
<proteinExistence type="inferred from homology"/>
<evidence type="ECO:0000256" key="5">
    <source>
        <dbReference type="ARBA" id="ARBA00012483"/>
    </source>
</evidence>
<dbReference type="PANTHER" id="PTHR13363:SF5">
    <property type="entry name" value="E3 UBIQUITIN-PROTEIN LIGASE RNF123"/>
    <property type="match status" value="1"/>
</dbReference>
<feature type="domain" description="U-box" evidence="14">
    <location>
        <begin position="1298"/>
        <end position="1372"/>
    </location>
</feature>
<dbReference type="Gene3D" id="2.60.120.920">
    <property type="match status" value="1"/>
</dbReference>
<dbReference type="Proteomes" id="UP000722791">
    <property type="component" value="Unassembled WGS sequence"/>
</dbReference>
<evidence type="ECO:0000256" key="2">
    <source>
        <dbReference type="ARBA" id="ARBA00004496"/>
    </source>
</evidence>
<dbReference type="InterPro" id="IPR013083">
    <property type="entry name" value="Znf_RING/FYVE/PHD"/>
</dbReference>
<dbReference type="FunFam" id="3.30.40.10:FF:000055">
    <property type="entry name" value="Ubiquitin conjugation factor e4 a"/>
    <property type="match status" value="1"/>
</dbReference>
<sequence length="1372" mass="145979">MGLKEKEDGSGSCPPSGLALLLSGSNSENLAHEVDNADEEATAAAYVFDIQTSLPRGDGLYSSLSNIVAERAEVECVHGSAADNRPGRLGPTVVEVDYIVGAVETSSSGVLTSTANFSSCRANVCVFSGKWQYETTICSAGIMQIGWATLQCPFTSEEGVGDAPDSYAFDGKRVRKWHVRCTQYGEAWATGDVIGCCLDLDRGEATFYRNGRSLGVAFTGIRTMQPNLAYFPAVSLSYSERCELNFGAQPLQYPAPGYQPIQAPPHHGVMTWTTFLVSSLERLVTAVQPQPYSQDGAGGGSSKKAAAAAAAAAVVTAEAHRSCVGTRPSFSVPWSSWLLMGSIAIDELAQHLLDSHIIASVLMPAMLRLTPSTGSGTPGASSAAVGSPAGIALSSFLKLLELCLEPEMLSAVVNCLLETLSRRCISAALVPEQFPYSASCPYLGLAVAIASRDPLRAVWLRHPNLWQTLEGFLTRKGPSLDDLRQLLPHVWWRGCSELSGDRDRMRGALQALSTAITRVEDKQYELLCCLLGSKGGGDPNEDALVEFLRYLVHKNKGATRDMPPPGLSDSTVLISAYFVLVRMLRAALPFTDSFPAGALFVKTAMKADLEPVNSLVRLGGIVTHLCRESPVTSAAELAPLAVAPPPRLGTPPPASGSLSVLAGVTGWCGPSAAMSQPSFPASQLSPPPSCEADSLVVSRVRSCPRLAADLVDLAMTLYASQVGVSVRMTHTMGNTLAGSLAGLEEVERHLRRITAVPGGATGGASGLGSAGTSPASSSYATYLRDARDVFRHEVSNNIRFSSLLKVLYFSGWKQEACLSLAGWISRMLVAAAALPGPLLSYVPTCYLDCILDTLTSVRQASEAVSGTALPPAAQSPSIGALRTHGSLGDIIAVLVTLLHEPRICTPDAKEAVVGVVATLLGQPGMLAEVEGNEVARLRLVGAAVAAFDSRLWHPVSQVLLRLVRGQGFGESRPGQPQLQQATMAAASSRAGATLGGSALFRRLLVCELRPERPSLQPFLHRLFNMANWATSEFAATVADLHENRSRRHITEQQQQFRKAGIMFELVAGLLRLLEFATSNIPEAFLAGAPHAVLNLNRLLEVVSFVLSHFTEGSDARRLTELLTVPPPDGPGGPLSMSSAVRIERTLLSENINKAQVLAPVVGALLGLWRGSGGALTGCVHNTVEADAGVLARADSGPGTSGHASGEGSWSGSNSAPSGMRIGLRNLLLDTLLRHWDSHTEKQMEYLRREDWPVALPTAEPELLEAGARDFQELLAGLVARRQQLAACGEGLGGGGGEEAPEELLDPITSSLMMDPVVLPDSQMTVDRSTIERHFLTSQTDPFSRTPLTREALRSNEEVKRKIAEWRKKRGRA</sequence>
<dbReference type="UniPathway" id="UPA00143"/>
<keyword evidence="8" id="KW-0479">Metal-binding</keyword>
<dbReference type="SMART" id="SM00449">
    <property type="entry name" value="SPRY"/>
    <property type="match status" value="1"/>
</dbReference>
<keyword evidence="9" id="KW-0863">Zinc-finger</keyword>
<dbReference type="InterPro" id="IPR003613">
    <property type="entry name" value="Ubox_domain"/>
</dbReference>
<evidence type="ECO:0000256" key="7">
    <source>
        <dbReference type="ARBA" id="ARBA00022679"/>
    </source>
</evidence>
<dbReference type="GO" id="GO:0005737">
    <property type="term" value="C:cytoplasm"/>
    <property type="evidence" value="ECO:0007669"/>
    <property type="project" value="UniProtKB-SubCell"/>
</dbReference>
<evidence type="ECO:0000256" key="3">
    <source>
        <dbReference type="ARBA" id="ARBA00004906"/>
    </source>
</evidence>
<evidence type="ECO:0000259" key="14">
    <source>
        <dbReference type="PROSITE" id="PS51698"/>
    </source>
</evidence>
<name>A0A8J4FH05_9CHLO</name>
<dbReference type="CDD" id="cd12882">
    <property type="entry name" value="SPRY_RNF123"/>
    <property type="match status" value="1"/>
</dbReference>
<dbReference type="SUPFAM" id="SSF57850">
    <property type="entry name" value="RING/U-box"/>
    <property type="match status" value="1"/>
</dbReference>
<dbReference type="EMBL" id="BNCQ01000005">
    <property type="protein sequence ID" value="GIL98250.1"/>
    <property type="molecule type" value="Genomic_DNA"/>
</dbReference>
<dbReference type="SUPFAM" id="SSF49899">
    <property type="entry name" value="Concanavalin A-like lectins/glucanases"/>
    <property type="match status" value="1"/>
</dbReference>
<dbReference type="InterPro" id="IPR003877">
    <property type="entry name" value="SPRY_dom"/>
</dbReference>
<organism evidence="15 17">
    <name type="scientific">Volvox reticuliferus</name>
    <dbReference type="NCBI Taxonomy" id="1737510"/>
    <lineage>
        <taxon>Eukaryota</taxon>
        <taxon>Viridiplantae</taxon>
        <taxon>Chlorophyta</taxon>
        <taxon>core chlorophytes</taxon>
        <taxon>Chlorophyceae</taxon>
        <taxon>CS clade</taxon>
        <taxon>Chlamydomonadales</taxon>
        <taxon>Volvocaceae</taxon>
        <taxon>Volvox</taxon>
    </lineage>
</organism>
<gene>
    <name evidence="15" type="ORF">Vretifemale_1259</name>
    <name evidence="16" type="ORF">Vretimale_3653</name>
</gene>
<dbReference type="PANTHER" id="PTHR13363">
    <property type="entry name" value="RING FINGER AND SRY DOMAIN-CONTAINING"/>
    <property type="match status" value="1"/>
</dbReference>
<comment type="caution">
    <text evidence="15">The sequence shown here is derived from an EMBL/GenBank/DDBJ whole genome shotgun (WGS) entry which is preliminary data.</text>
</comment>
<dbReference type="GO" id="GO:0008270">
    <property type="term" value="F:zinc ion binding"/>
    <property type="evidence" value="ECO:0007669"/>
    <property type="project" value="UniProtKB-KW"/>
</dbReference>
<dbReference type="GO" id="GO:0051603">
    <property type="term" value="P:proteolysis involved in protein catabolic process"/>
    <property type="evidence" value="ECO:0007669"/>
    <property type="project" value="TreeGrafter"/>
</dbReference>
<evidence type="ECO:0000256" key="6">
    <source>
        <dbReference type="ARBA" id="ARBA00022490"/>
    </source>
</evidence>
<dbReference type="InterPro" id="IPR057987">
    <property type="entry name" value="TPR_RNF123/RKP"/>
</dbReference>
<evidence type="ECO:0000256" key="1">
    <source>
        <dbReference type="ARBA" id="ARBA00000900"/>
    </source>
</evidence>
<keyword evidence="17" id="KW-1185">Reference proteome</keyword>
<dbReference type="InterPro" id="IPR043136">
    <property type="entry name" value="B30.2/SPRY_sf"/>
</dbReference>
<reference evidence="15" key="1">
    <citation type="journal article" date="2021" name="Proc. Natl. Acad. Sci. U.S.A.">
        <title>Three genomes in the algal genus Volvox reveal the fate of a haploid sex-determining region after a transition to homothallism.</title>
        <authorList>
            <person name="Yamamoto K."/>
            <person name="Hamaji T."/>
            <person name="Kawai-Toyooka H."/>
            <person name="Matsuzaki R."/>
            <person name="Takahashi F."/>
            <person name="Nishimura Y."/>
            <person name="Kawachi M."/>
            <person name="Noguchi H."/>
            <person name="Minakuchi Y."/>
            <person name="Umen J.G."/>
            <person name="Toyoda A."/>
            <person name="Nozaki H."/>
        </authorList>
    </citation>
    <scope>NUCLEOTIDE SEQUENCE</scope>
    <source>
        <strain evidence="16">NIES-3785</strain>
        <strain evidence="15">NIES-3786</strain>
    </source>
</reference>
<dbReference type="SMART" id="SM00504">
    <property type="entry name" value="Ubox"/>
    <property type="match status" value="1"/>
</dbReference>
<evidence type="ECO:0000259" key="13">
    <source>
        <dbReference type="PROSITE" id="PS50188"/>
    </source>
</evidence>
<feature type="domain" description="B30.2/SPRY" evidence="13">
    <location>
        <begin position="46"/>
        <end position="251"/>
    </location>
</feature>
<dbReference type="InterPro" id="IPR035773">
    <property type="entry name" value="SPRY_RNF123"/>
</dbReference>
<keyword evidence="6" id="KW-0963">Cytoplasm</keyword>
<dbReference type="EC" id="2.3.2.27" evidence="5"/>
<evidence type="ECO:0000256" key="9">
    <source>
        <dbReference type="ARBA" id="ARBA00022771"/>
    </source>
</evidence>
<evidence type="ECO:0000256" key="12">
    <source>
        <dbReference type="SAM" id="MobiDB-lite"/>
    </source>
</evidence>
<dbReference type="InterPro" id="IPR001870">
    <property type="entry name" value="B30.2/SPRY"/>
</dbReference>
<feature type="region of interest" description="Disordered" evidence="12">
    <location>
        <begin position="1191"/>
        <end position="1216"/>
    </location>
</feature>
<dbReference type="Pfam" id="PF00622">
    <property type="entry name" value="SPRY"/>
    <property type="match status" value="1"/>
</dbReference>
<keyword evidence="11" id="KW-0862">Zinc</keyword>
<evidence type="ECO:0000313" key="17">
    <source>
        <dbReference type="Proteomes" id="UP000747110"/>
    </source>
</evidence>
<dbReference type="InterPro" id="IPR013320">
    <property type="entry name" value="ConA-like_dom_sf"/>
</dbReference>
<dbReference type="InterPro" id="IPR045129">
    <property type="entry name" value="RNF123/RKP/RSPRY1"/>
</dbReference>
<evidence type="ECO:0000256" key="4">
    <source>
        <dbReference type="ARBA" id="ARBA00007434"/>
    </source>
</evidence>
<dbReference type="Gene3D" id="3.30.40.10">
    <property type="entry name" value="Zinc/RING finger domain, C3HC4 (zinc finger)"/>
    <property type="match status" value="1"/>
</dbReference>
<feature type="compositionally biased region" description="Polar residues" evidence="12">
    <location>
        <begin position="1207"/>
        <end position="1216"/>
    </location>
</feature>
<evidence type="ECO:0000256" key="10">
    <source>
        <dbReference type="ARBA" id="ARBA00022786"/>
    </source>
</evidence>
<dbReference type="PROSITE" id="PS51698">
    <property type="entry name" value="U_BOX"/>
    <property type="match status" value="1"/>
</dbReference>
<evidence type="ECO:0000256" key="8">
    <source>
        <dbReference type="ARBA" id="ARBA00022723"/>
    </source>
</evidence>
<evidence type="ECO:0000256" key="11">
    <source>
        <dbReference type="ARBA" id="ARBA00022833"/>
    </source>
</evidence>
<evidence type="ECO:0000313" key="15">
    <source>
        <dbReference type="EMBL" id="GIL70523.1"/>
    </source>
</evidence>
<dbReference type="Pfam" id="PF25576">
    <property type="entry name" value="TPR_RNF123"/>
    <property type="match status" value="1"/>
</dbReference>
<protein>
    <recommendedName>
        <fullName evidence="5">RING-type E3 ubiquitin transferase</fullName>
        <ecNumber evidence="5">2.3.2.27</ecNumber>
    </recommendedName>
</protein>
<dbReference type="GO" id="GO:0061630">
    <property type="term" value="F:ubiquitin protein ligase activity"/>
    <property type="evidence" value="ECO:0007669"/>
    <property type="project" value="UniProtKB-EC"/>
</dbReference>
<accession>A0A8J4FH05</accession>
<dbReference type="GO" id="GO:0016567">
    <property type="term" value="P:protein ubiquitination"/>
    <property type="evidence" value="ECO:0007669"/>
    <property type="project" value="UniProtKB-UniPathway"/>
</dbReference>
<dbReference type="OrthoDB" id="258495at2759"/>
<comment type="pathway">
    <text evidence="3">Protein modification; protein ubiquitination.</text>
</comment>
<dbReference type="Proteomes" id="UP000747110">
    <property type="component" value="Unassembled WGS sequence"/>
</dbReference>
<dbReference type="Pfam" id="PF04564">
    <property type="entry name" value="U-box"/>
    <property type="match status" value="1"/>
</dbReference>
<dbReference type="EMBL" id="BNCP01000002">
    <property type="protein sequence ID" value="GIL70523.1"/>
    <property type="molecule type" value="Genomic_DNA"/>
</dbReference>
<keyword evidence="7" id="KW-0808">Transferase</keyword>
<comment type="subcellular location">
    <subcellularLocation>
        <location evidence="2">Cytoplasm</location>
    </subcellularLocation>
</comment>
<evidence type="ECO:0000313" key="16">
    <source>
        <dbReference type="EMBL" id="GIL98250.1"/>
    </source>
</evidence>
<keyword evidence="10" id="KW-0833">Ubl conjugation pathway</keyword>
<comment type="similarity">
    <text evidence="4">Belongs to the ubiquitin conjugation factor E4 family.</text>
</comment>